<proteinExistence type="predicted"/>
<comment type="caution">
    <text evidence="1">The sequence shown here is derived from an EMBL/GenBank/DDBJ whole genome shotgun (WGS) entry which is preliminary data.</text>
</comment>
<keyword evidence="2" id="KW-1185">Reference proteome</keyword>
<dbReference type="RefSeq" id="WP_229580082.1">
    <property type="nucleotide sequence ID" value="NZ_BMXF01000001.1"/>
</dbReference>
<name>A0A8J3D1T3_9BACT</name>
<dbReference type="Proteomes" id="UP000598271">
    <property type="component" value="Unassembled WGS sequence"/>
</dbReference>
<sequence length="381" mass="43120">MRFILLYIFLIITTNFCLAQERVWLDNGNPVTAKITRVVDNRLEWVASDGIPRIYHRKRFLVAFNAQGNFIVITDLENNPKKAQEQMEELYALPPRQVEFDLILKTVPLTVIPGVISYESDEVLNYQTPGGDPASINKEQVGAVIYRDGKHEILRDVIDVAPLLALAHDNIRQAEAEYKIKESEPEPKPKVEELMAKTEPKEKEVATPPGPAHPFLSAEEYKEYSEKGIARVHQFANYLQVIADKSQSLSDRNQAVNQAAQLFEPSATVSVSGSRGVSRYPVREYLNRVKLLPYSRINVTWTEVRYIEELKQEADGNYYGTITGQQVFEGYGRDGKSIAYGDVTKKNIKVKLESYEKVIDGRATTNWGVLLGNIGLEAERD</sequence>
<protein>
    <submittedName>
        <fullName evidence="1">Uncharacterized protein</fullName>
    </submittedName>
</protein>
<evidence type="ECO:0000313" key="2">
    <source>
        <dbReference type="Proteomes" id="UP000598271"/>
    </source>
</evidence>
<dbReference type="AlphaFoldDB" id="A0A8J3D1T3"/>
<organism evidence="1 2">
    <name type="scientific">Persicitalea jodogahamensis</name>
    <dbReference type="NCBI Taxonomy" id="402147"/>
    <lineage>
        <taxon>Bacteria</taxon>
        <taxon>Pseudomonadati</taxon>
        <taxon>Bacteroidota</taxon>
        <taxon>Cytophagia</taxon>
        <taxon>Cytophagales</taxon>
        <taxon>Spirosomataceae</taxon>
        <taxon>Persicitalea</taxon>
    </lineage>
</organism>
<accession>A0A8J3D1T3</accession>
<dbReference type="EMBL" id="BMXF01000001">
    <property type="protein sequence ID" value="GHB52067.1"/>
    <property type="molecule type" value="Genomic_DNA"/>
</dbReference>
<evidence type="ECO:0000313" key="1">
    <source>
        <dbReference type="EMBL" id="GHB52067.1"/>
    </source>
</evidence>
<reference evidence="1 2" key="1">
    <citation type="journal article" date="2014" name="Int. J. Syst. Evol. Microbiol.">
        <title>Complete genome sequence of Corynebacterium casei LMG S-19264T (=DSM 44701T), isolated from a smear-ripened cheese.</title>
        <authorList>
            <consortium name="US DOE Joint Genome Institute (JGI-PGF)"/>
            <person name="Walter F."/>
            <person name="Albersmeier A."/>
            <person name="Kalinowski J."/>
            <person name="Ruckert C."/>
        </authorList>
    </citation>
    <scope>NUCLEOTIDE SEQUENCE [LARGE SCALE GENOMIC DNA]</scope>
    <source>
        <strain evidence="1 2">KCTC 12866</strain>
    </source>
</reference>
<gene>
    <name evidence="1" type="ORF">GCM10007390_00850</name>
</gene>